<name>A0AAE0WJQ2_9PEZI</name>
<protein>
    <submittedName>
        <fullName evidence="2">Uncharacterized protein</fullName>
    </submittedName>
</protein>
<organism evidence="2 3">
    <name type="scientific">Recurvomyces mirabilis</name>
    <dbReference type="NCBI Taxonomy" id="574656"/>
    <lineage>
        <taxon>Eukaryota</taxon>
        <taxon>Fungi</taxon>
        <taxon>Dikarya</taxon>
        <taxon>Ascomycota</taxon>
        <taxon>Pezizomycotina</taxon>
        <taxon>Dothideomycetes</taxon>
        <taxon>Dothideomycetidae</taxon>
        <taxon>Mycosphaerellales</taxon>
        <taxon>Teratosphaeriaceae</taxon>
        <taxon>Recurvomyces</taxon>
    </lineage>
</organism>
<keyword evidence="3" id="KW-1185">Reference proteome</keyword>
<reference evidence="2" key="1">
    <citation type="submission" date="2023-07" db="EMBL/GenBank/DDBJ databases">
        <title>Black Yeasts Isolated from many extreme environments.</title>
        <authorList>
            <person name="Coleine C."/>
            <person name="Stajich J.E."/>
            <person name="Selbmann L."/>
        </authorList>
    </citation>
    <scope>NUCLEOTIDE SEQUENCE</scope>
    <source>
        <strain evidence="2">CCFEE 5485</strain>
    </source>
</reference>
<dbReference type="AlphaFoldDB" id="A0AAE0WJQ2"/>
<dbReference type="EMBL" id="JAUTXT010000028">
    <property type="protein sequence ID" value="KAK3672943.1"/>
    <property type="molecule type" value="Genomic_DNA"/>
</dbReference>
<accession>A0AAE0WJQ2</accession>
<feature type="chain" id="PRO_5042095305" evidence="1">
    <location>
        <begin position="30"/>
        <end position="307"/>
    </location>
</feature>
<sequence length="307" mass="35411">MPTSLFSQRALWNAVLLTLVLHACDEIVSRHLWEHVVESFVSAVPLDWLREGEEDVVLTHRNSLSNREFYLQEMPKSLLMNLALQTLAFYKACWLEWAFPTRPQPERSDTAQAGEVAKEIRGREEMEQEIMQKLIADGRVTPAGINWRSVLLRWLVDDTLGTLFFGIVGHALYSATRLHPLQQIVQDYPQAVGAHFLSYWLSPNPFFSIIGHAYVPAVYRIQFWAAADLALNLSLSLLLRPVVPWFMRLEPVKNFFEEGAAQNRLNSWWAREMKRHDEERKKLDAEMQAMFDGWKTDADGVSKGDEL</sequence>
<feature type="signal peptide" evidence="1">
    <location>
        <begin position="1"/>
        <end position="29"/>
    </location>
</feature>
<comment type="caution">
    <text evidence="2">The sequence shown here is derived from an EMBL/GenBank/DDBJ whole genome shotgun (WGS) entry which is preliminary data.</text>
</comment>
<dbReference type="Proteomes" id="UP001274830">
    <property type="component" value="Unassembled WGS sequence"/>
</dbReference>
<keyword evidence="1" id="KW-0732">Signal</keyword>
<evidence type="ECO:0000313" key="3">
    <source>
        <dbReference type="Proteomes" id="UP001274830"/>
    </source>
</evidence>
<proteinExistence type="predicted"/>
<evidence type="ECO:0000313" key="2">
    <source>
        <dbReference type="EMBL" id="KAK3672943.1"/>
    </source>
</evidence>
<evidence type="ECO:0000256" key="1">
    <source>
        <dbReference type="SAM" id="SignalP"/>
    </source>
</evidence>
<gene>
    <name evidence="2" type="ORF">LTR78_007053</name>
</gene>